<dbReference type="InParanoid" id="K1QC29"/>
<reference evidence="1" key="1">
    <citation type="journal article" date="2012" name="Nature">
        <title>The oyster genome reveals stress adaptation and complexity of shell formation.</title>
        <authorList>
            <person name="Zhang G."/>
            <person name="Fang X."/>
            <person name="Guo X."/>
            <person name="Li L."/>
            <person name="Luo R."/>
            <person name="Xu F."/>
            <person name="Yang P."/>
            <person name="Zhang L."/>
            <person name="Wang X."/>
            <person name="Qi H."/>
            <person name="Xiong Z."/>
            <person name="Que H."/>
            <person name="Xie Y."/>
            <person name="Holland P.W."/>
            <person name="Paps J."/>
            <person name="Zhu Y."/>
            <person name="Wu F."/>
            <person name="Chen Y."/>
            <person name="Wang J."/>
            <person name="Peng C."/>
            <person name="Meng J."/>
            <person name="Yang L."/>
            <person name="Liu J."/>
            <person name="Wen B."/>
            <person name="Zhang N."/>
            <person name="Huang Z."/>
            <person name="Zhu Q."/>
            <person name="Feng Y."/>
            <person name="Mount A."/>
            <person name="Hedgecock D."/>
            <person name="Xu Z."/>
            <person name="Liu Y."/>
            <person name="Domazet-Loso T."/>
            <person name="Du Y."/>
            <person name="Sun X."/>
            <person name="Zhang S."/>
            <person name="Liu B."/>
            <person name="Cheng P."/>
            <person name="Jiang X."/>
            <person name="Li J."/>
            <person name="Fan D."/>
            <person name="Wang W."/>
            <person name="Fu W."/>
            <person name="Wang T."/>
            <person name="Wang B."/>
            <person name="Zhang J."/>
            <person name="Peng Z."/>
            <person name="Li Y."/>
            <person name="Li N."/>
            <person name="Wang J."/>
            <person name="Chen M."/>
            <person name="He Y."/>
            <person name="Tan F."/>
            <person name="Song X."/>
            <person name="Zheng Q."/>
            <person name="Huang R."/>
            <person name="Yang H."/>
            <person name="Du X."/>
            <person name="Chen L."/>
            <person name="Yang M."/>
            <person name="Gaffney P.M."/>
            <person name="Wang S."/>
            <person name="Luo L."/>
            <person name="She Z."/>
            <person name="Ming Y."/>
            <person name="Huang W."/>
            <person name="Zhang S."/>
            <person name="Huang B."/>
            <person name="Zhang Y."/>
            <person name="Qu T."/>
            <person name="Ni P."/>
            <person name="Miao G."/>
            <person name="Wang J."/>
            <person name="Wang Q."/>
            <person name="Steinberg C.E."/>
            <person name="Wang H."/>
            <person name="Li N."/>
            <person name="Qian L."/>
            <person name="Zhang G."/>
            <person name="Li Y."/>
            <person name="Yang H."/>
            <person name="Liu X."/>
            <person name="Wang J."/>
            <person name="Yin Y."/>
            <person name="Wang J."/>
        </authorList>
    </citation>
    <scope>NUCLEOTIDE SEQUENCE [LARGE SCALE GENOMIC DNA]</scope>
    <source>
        <strain evidence="1">05x7-T-G4-1.051#20</strain>
    </source>
</reference>
<name>K1QC29_MAGGI</name>
<accession>K1QC29</accession>
<evidence type="ECO:0000313" key="1">
    <source>
        <dbReference type="EMBL" id="EKC34417.1"/>
    </source>
</evidence>
<protein>
    <submittedName>
        <fullName evidence="1">Negative elongation factor A</fullName>
    </submittedName>
</protein>
<organism evidence="1">
    <name type="scientific">Magallana gigas</name>
    <name type="common">Pacific oyster</name>
    <name type="synonym">Crassostrea gigas</name>
    <dbReference type="NCBI Taxonomy" id="29159"/>
    <lineage>
        <taxon>Eukaryota</taxon>
        <taxon>Metazoa</taxon>
        <taxon>Spiralia</taxon>
        <taxon>Lophotrochozoa</taxon>
        <taxon>Mollusca</taxon>
        <taxon>Bivalvia</taxon>
        <taxon>Autobranchia</taxon>
        <taxon>Pteriomorphia</taxon>
        <taxon>Ostreida</taxon>
        <taxon>Ostreoidea</taxon>
        <taxon>Ostreidae</taxon>
        <taxon>Magallana</taxon>
    </lineage>
</organism>
<dbReference type="InterPro" id="IPR052828">
    <property type="entry name" value="NELF-A_domain"/>
</dbReference>
<keyword evidence="1" id="KW-0251">Elongation factor</keyword>
<dbReference type="GO" id="GO:0034244">
    <property type="term" value="P:negative regulation of transcription elongation by RNA polymerase II"/>
    <property type="evidence" value="ECO:0007669"/>
    <property type="project" value="TreeGrafter"/>
</dbReference>
<dbReference type="HOGENOM" id="CLU_189377_0_0_1"/>
<dbReference type="PANTHER" id="PTHR13328">
    <property type="entry name" value="NEGATIVE ELONGATION FACTOR A NELF-A"/>
    <property type="match status" value="1"/>
</dbReference>
<dbReference type="GO" id="GO:0003746">
    <property type="term" value="F:translation elongation factor activity"/>
    <property type="evidence" value="ECO:0007669"/>
    <property type="project" value="UniProtKB-KW"/>
</dbReference>
<dbReference type="AlphaFoldDB" id="K1QC29"/>
<proteinExistence type="predicted"/>
<dbReference type="EMBL" id="JH819116">
    <property type="protein sequence ID" value="EKC34417.1"/>
    <property type="molecule type" value="Genomic_DNA"/>
</dbReference>
<dbReference type="GO" id="GO:0032021">
    <property type="term" value="C:NELF complex"/>
    <property type="evidence" value="ECO:0007669"/>
    <property type="project" value="TreeGrafter"/>
</dbReference>
<dbReference type="PANTHER" id="PTHR13328:SF4">
    <property type="entry name" value="NEGATIVE ELONGATION FACTOR A"/>
    <property type="match status" value="1"/>
</dbReference>
<gene>
    <name evidence="1" type="ORF">CGI_10025777</name>
</gene>
<sequence length="89" mass="10290">MLEAQEMFRTSNKVTRPEKALILGFMAGSRDNPCPQQGNVLSIRLSENKEILQQADGSTKTMLADIFFQMNYETGEWKRIKKYRECPET</sequence>
<keyword evidence="1" id="KW-0648">Protein biosynthesis</keyword>